<dbReference type="RefSeq" id="WP_344201645.1">
    <property type="nucleotide sequence ID" value="NZ_BAAAME010000004.1"/>
</dbReference>
<accession>A0ABN2JXR2</accession>
<evidence type="ECO:0008006" key="3">
    <source>
        <dbReference type="Google" id="ProtNLM"/>
    </source>
</evidence>
<reference evidence="1 2" key="1">
    <citation type="journal article" date="2019" name="Int. J. Syst. Evol. Microbiol.">
        <title>The Global Catalogue of Microorganisms (GCM) 10K type strain sequencing project: providing services to taxonomists for standard genome sequencing and annotation.</title>
        <authorList>
            <consortium name="The Broad Institute Genomics Platform"/>
            <consortium name="The Broad Institute Genome Sequencing Center for Infectious Disease"/>
            <person name="Wu L."/>
            <person name="Ma J."/>
        </authorList>
    </citation>
    <scope>NUCLEOTIDE SEQUENCE [LARGE SCALE GENOMIC DNA]</scope>
    <source>
        <strain evidence="1 2">JCM 13518</strain>
    </source>
</reference>
<dbReference type="Pfam" id="PF10604">
    <property type="entry name" value="Polyketide_cyc2"/>
    <property type="match status" value="1"/>
</dbReference>
<evidence type="ECO:0000313" key="2">
    <source>
        <dbReference type="Proteomes" id="UP001501057"/>
    </source>
</evidence>
<dbReference type="Proteomes" id="UP001501057">
    <property type="component" value="Unassembled WGS sequence"/>
</dbReference>
<proteinExistence type="predicted"/>
<dbReference type="InterPro" id="IPR019587">
    <property type="entry name" value="Polyketide_cyclase/dehydratase"/>
</dbReference>
<organism evidence="1 2">
    <name type="scientific">Aeromicrobium alkaliterrae</name>
    <dbReference type="NCBI Taxonomy" id="302168"/>
    <lineage>
        <taxon>Bacteria</taxon>
        <taxon>Bacillati</taxon>
        <taxon>Actinomycetota</taxon>
        <taxon>Actinomycetes</taxon>
        <taxon>Propionibacteriales</taxon>
        <taxon>Nocardioidaceae</taxon>
        <taxon>Aeromicrobium</taxon>
    </lineage>
</organism>
<dbReference type="InterPro" id="IPR023393">
    <property type="entry name" value="START-like_dom_sf"/>
</dbReference>
<keyword evidence="2" id="KW-1185">Reference proteome</keyword>
<sequence length="149" mass="16259">MSDNHVSVERVIAAPASEIFAVVADAGRHQEIDGSGSLQGLKGASEPLRLGSEFGMSMKQGLPYTTKNTVVEFEQDRLIAWKTTGLGGLVGGRIWRYELEPTGDGTRVRETWDVSEDKQRFFLKRSSMPTGTAKAMSKTLKRLAGVVES</sequence>
<evidence type="ECO:0000313" key="1">
    <source>
        <dbReference type="EMBL" id="GAA1742483.1"/>
    </source>
</evidence>
<name>A0ABN2JXR2_9ACTN</name>
<protein>
    <recommendedName>
        <fullName evidence="3">Dimethyladenosine transferase</fullName>
    </recommendedName>
</protein>
<dbReference type="EMBL" id="BAAAME010000004">
    <property type="protein sequence ID" value="GAA1742483.1"/>
    <property type="molecule type" value="Genomic_DNA"/>
</dbReference>
<dbReference type="SUPFAM" id="SSF55961">
    <property type="entry name" value="Bet v1-like"/>
    <property type="match status" value="1"/>
</dbReference>
<dbReference type="Gene3D" id="3.30.530.20">
    <property type="match status" value="1"/>
</dbReference>
<comment type="caution">
    <text evidence="1">The sequence shown here is derived from an EMBL/GenBank/DDBJ whole genome shotgun (WGS) entry which is preliminary data.</text>
</comment>
<gene>
    <name evidence="1" type="ORF">GCM10009710_23250</name>
</gene>